<evidence type="ECO:0000256" key="1">
    <source>
        <dbReference type="ARBA" id="ARBA00010641"/>
    </source>
</evidence>
<dbReference type="InterPro" id="IPR014284">
    <property type="entry name" value="RNA_pol_sigma-70_dom"/>
</dbReference>
<comment type="similarity">
    <text evidence="1">Belongs to the sigma-70 factor family. ECF subfamily.</text>
</comment>
<dbReference type="Gene3D" id="1.10.1740.10">
    <property type="match status" value="1"/>
</dbReference>
<dbReference type="Pfam" id="PF04542">
    <property type="entry name" value="Sigma70_r2"/>
    <property type="match status" value="1"/>
</dbReference>
<proteinExistence type="inferred from homology"/>
<evidence type="ECO:0000313" key="10">
    <source>
        <dbReference type="Proteomes" id="UP000183788"/>
    </source>
</evidence>
<keyword evidence="2" id="KW-0805">Transcription regulation</keyword>
<dbReference type="InterPro" id="IPR013325">
    <property type="entry name" value="RNA_pol_sigma_r2"/>
</dbReference>
<keyword evidence="11" id="KW-1185">Reference proteome</keyword>
<accession>A0A1K1MQQ1</accession>
<evidence type="ECO:0000313" key="8">
    <source>
        <dbReference type="EMBL" id="SFW25504.1"/>
    </source>
</evidence>
<dbReference type="InterPro" id="IPR036388">
    <property type="entry name" value="WH-like_DNA-bd_sf"/>
</dbReference>
<evidence type="ECO:0000259" key="7">
    <source>
        <dbReference type="Pfam" id="PF04545"/>
    </source>
</evidence>
<dbReference type="Proteomes" id="UP001326715">
    <property type="component" value="Chromosome"/>
</dbReference>
<evidence type="ECO:0000256" key="5">
    <source>
        <dbReference type="ARBA" id="ARBA00023163"/>
    </source>
</evidence>
<dbReference type="SUPFAM" id="SSF88946">
    <property type="entry name" value="Sigma2 domain of RNA polymerase sigma factors"/>
    <property type="match status" value="1"/>
</dbReference>
<feature type="domain" description="RNA polymerase sigma-70 region 4" evidence="7">
    <location>
        <begin position="130"/>
        <end position="178"/>
    </location>
</feature>
<dbReference type="SUPFAM" id="SSF88659">
    <property type="entry name" value="Sigma3 and sigma4 domains of RNA polymerase sigma factors"/>
    <property type="match status" value="1"/>
</dbReference>
<dbReference type="Pfam" id="PF04545">
    <property type="entry name" value="Sigma70_r4"/>
    <property type="match status" value="1"/>
</dbReference>
<dbReference type="PANTHER" id="PTHR43133">
    <property type="entry name" value="RNA POLYMERASE ECF-TYPE SIGMA FACTO"/>
    <property type="match status" value="1"/>
</dbReference>
<keyword evidence="3" id="KW-0731">Sigma factor</keyword>
<reference evidence="9 11" key="2">
    <citation type="submission" date="2023-11" db="EMBL/GenBank/DDBJ databases">
        <title>MicrobeMod: A computational toolkit for identifying prokaryotic methylation and restriction-modification with nanopore sequencing.</title>
        <authorList>
            <person name="Crits-Christoph A."/>
            <person name="Kang S.C."/>
            <person name="Lee H."/>
            <person name="Ostrov N."/>
        </authorList>
    </citation>
    <scope>NUCLEOTIDE SEQUENCE [LARGE SCALE GENOMIC DNA]</scope>
    <source>
        <strain evidence="9 11">ATCC 23090</strain>
    </source>
</reference>
<evidence type="ECO:0000259" key="6">
    <source>
        <dbReference type="Pfam" id="PF04542"/>
    </source>
</evidence>
<evidence type="ECO:0000256" key="2">
    <source>
        <dbReference type="ARBA" id="ARBA00023015"/>
    </source>
</evidence>
<dbReference type="InterPro" id="IPR007630">
    <property type="entry name" value="RNA_pol_sigma70_r4"/>
</dbReference>
<dbReference type="Proteomes" id="UP000183788">
    <property type="component" value="Unassembled WGS sequence"/>
</dbReference>
<dbReference type="GO" id="GO:0016987">
    <property type="term" value="F:sigma factor activity"/>
    <property type="evidence" value="ECO:0007669"/>
    <property type="project" value="UniProtKB-KW"/>
</dbReference>
<evidence type="ECO:0000313" key="11">
    <source>
        <dbReference type="Proteomes" id="UP001326715"/>
    </source>
</evidence>
<keyword evidence="5" id="KW-0804">Transcription</keyword>
<evidence type="ECO:0000256" key="4">
    <source>
        <dbReference type="ARBA" id="ARBA00023125"/>
    </source>
</evidence>
<reference evidence="8 10" key="1">
    <citation type="submission" date="2016-11" db="EMBL/GenBank/DDBJ databases">
        <authorList>
            <person name="Jaros S."/>
            <person name="Januszkiewicz K."/>
            <person name="Wedrychowicz H."/>
        </authorList>
    </citation>
    <scope>NUCLEOTIDE SEQUENCE [LARGE SCALE GENOMIC DNA]</scope>
    <source>
        <strain evidence="8 10">DSM 784</strain>
    </source>
</reference>
<dbReference type="OrthoDB" id="656273at2"/>
<dbReference type="InterPro" id="IPR013324">
    <property type="entry name" value="RNA_pol_sigma_r3/r4-like"/>
</dbReference>
<evidence type="ECO:0000256" key="3">
    <source>
        <dbReference type="ARBA" id="ARBA00023082"/>
    </source>
</evidence>
<dbReference type="InterPro" id="IPR007627">
    <property type="entry name" value="RNA_pol_sigma70_r2"/>
</dbReference>
<dbReference type="RefSeq" id="WP_072357313.1">
    <property type="nucleotide sequence ID" value="NZ_CBHWAX010000050.1"/>
</dbReference>
<dbReference type="Gene3D" id="1.10.10.10">
    <property type="entry name" value="Winged helix-like DNA-binding domain superfamily/Winged helix DNA-binding domain"/>
    <property type="match status" value="1"/>
</dbReference>
<dbReference type="EMBL" id="CP140154">
    <property type="protein sequence ID" value="WQG91467.1"/>
    <property type="molecule type" value="Genomic_DNA"/>
</dbReference>
<organism evidence="8 10">
    <name type="scientific">Chitinophaga sancti</name>
    <dbReference type="NCBI Taxonomy" id="1004"/>
    <lineage>
        <taxon>Bacteria</taxon>
        <taxon>Pseudomonadati</taxon>
        <taxon>Bacteroidota</taxon>
        <taxon>Chitinophagia</taxon>
        <taxon>Chitinophagales</taxon>
        <taxon>Chitinophagaceae</taxon>
        <taxon>Chitinophaga</taxon>
    </lineage>
</organism>
<dbReference type="EMBL" id="FPIZ01000002">
    <property type="protein sequence ID" value="SFW25504.1"/>
    <property type="molecule type" value="Genomic_DNA"/>
</dbReference>
<keyword evidence="4" id="KW-0238">DNA-binding</keyword>
<protein>
    <submittedName>
        <fullName evidence="8">RNA polymerase sigma-70 factor, ECF subfamily</fullName>
    </submittedName>
    <submittedName>
        <fullName evidence="9">Sigma-70 family RNA polymerase sigma factor</fullName>
    </submittedName>
</protein>
<dbReference type="PANTHER" id="PTHR43133:SF46">
    <property type="entry name" value="RNA POLYMERASE SIGMA-70 FACTOR ECF SUBFAMILY"/>
    <property type="match status" value="1"/>
</dbReference>
<dbReference type="GO" id="GO:0006352">
    <property type="term" value="P:DNA-templated transcription initiation"/>
    <property type="evidence" value="ECO:0007669"/>
    <property type="project" value="InterPro"/>
</dbReference>
<name>A0A1K1MQQ1_9BACT</name>
<dbReference type="NCBIfam" id="TIGR02937">
    <property type="entry name" value="sigma70-ECF"/>
    <property type="match status" value="1"/>
</dbReference>
<gene>
    <name evidence="8" type="ORF">SAMN05661012_00807</name>
    <name evidence="9" type="ORF">SR876_08140</name>
</gene>
<dbReference type="GO" id="GO:0003677">
    <property type="term" value="F:DNA binding"/>
    <property type="evidence" value="ECO:0007669"/>
    <property type="project" value="UniProtKB-KW"/>
</dbReference>
<dbReference type="AlphaFoldDB" id="A0A1K1MQQ1"/>
<evidence type="ECO:0000313" key="9">
    <source>
        <dbReference type="EMBL" id="WQG91467.1"/>
    </source>
</evidence>
<feature type="domain" description="RNA polymerase sigma-70 region 2" evidence="6">
    <location>
        <begin position="30"/>
        <end position="93"/>
    </location>
</feature>
<sequence>MTILTPYNDPDIILRFSRGDEYAFRTIFNAQLQPLCYFAHKILGQKEEAEDVVSTAFAALWERRVQFNNGNAIKSFLYITVRNACYDLLKHRQVVNNAQEAITDITNEPDISIDARILQTELLQLILSELKSLPERSRQILEYSFLKEKKTGEIARLLSMTEAHVRMEKSRALVQLRKLLLEKQLLEVVVILLALIKR</sequence>
<dbReference type="STRING" id="1004.SAMN05661012_00807"/>
<dbReference type="InterPro" id="IPR039425">
    <property type="entry name" value="RNA_pol_sigma-70-like"/>
</dbReference>